<dbReference type="AlphaFoldDB" id="A0A0R1WPU9"/>
<dbReference type="Gene3D" id="3.40.50.2300">
    <property type="match status" value="2"/>
</dbReference>
<evidence type="ECO:0000313" key="2">
    <source>
        <dbReference type="EMBL" id="KRM19912.1"/>
    </source>
</evidence>
<evidence type="ECO:0000313" key="3">
    <source>
        <dbReference type="Proteomes" id="UP000051054"/>
    </source>
</evidence>
<name>A0A0R1WPU9_9LACO</name>
<protein>
    <submittedName>
        <fullName evidence="2">ABC transporter substrate-binding protein</fullName>
    </submittedName>
</protein>
<dbReference type="STRING" id="1423755.FC40_GL001255"/>
<organism evidence="2 3">
    <name type="scientific">Ligilactobacillus hayakitensis DSM 18933 = JCM 14209</name>
    <dbReference type="NCBI Taxonomy" id="1423755"/>
    <lineage>
        <taxon>Bacteria</taxon>
        <taxon>Bacillati</taxon>
        <taxon>Bacillota</taxon>
        <taxon>Bacilli</taxon>
        <taxon>Lactobacillales</taxon>
        <taxon>Lactobacillaceae</taxon>
        <taxon>Ligilactobacillus</taxon>
    </lineage>
</organism>
<dbReference type="InterPro" id="IPR028082">
    <property type="entry name" value="Peripla_BP_I"/>
</dbReference>
<dbReference type="InterPro" id="IPR047776">
    <property type="entry name" value="ABC_SBP_TrpX-like"/>
</dbReference>
<dbReference type="PATRIC" id="fig|1423755.3.peg.1329"/>
<dbReference type="SUPFAM" id="SSF53822">
    <property type="entry name" value="Periplasmic binding protein-like I"/>
    <property type="match status" value="1"/>
</dbReference>
<gene>
    <name evidence="2" type="ORF">FC40_GL001255</name>
</gene>
<dbReference type="InterPro" id="IPR007487">
    <property type="entry name" value="ABC_transpt-TYRBP-like"/>
</dbReference>
<dbReference type="Pfam" id="PF04392">
    <property type="entry name" value="ABC_sub_bind"/>
    <property type="match status" value="1"/>
</dbReference>
<dbReference type="PANTHER" id="PTHR35271">
    <property type="entry name" value="ABC TRANSPORTER, SUBSTRATE-BINDING LIPOPROTEIN-RELATED"/>
    <property type="match status" value="1"/>
</dbReference>
<keyword evidence="3" id="KW-1185">Reference proteome</keyword>
<sequence length="378" mass="41047">MHKRPARILKRAGFVLAFPARKVGDAFFNGKIINRKAIIFRGRKIENIMKRLIATIVALICFLAFAFVTEKNQEQKSAKMPTVAILQTLSHPALDQIHQGVLTGLKEEGFVNGKNMKIDYQNAQGDQSNLKTMSDRFVQENAQVLVGIATPAVQSLANERTKTPIIMGAVSDPIGTGLVKNLNHPGGSVTGVMHHEPVKQQVEVIKQIMPNLKEIGVMYTSSDDSSTAEVREFTHLMEKSGVKVKPFTISTTNDIDQVSQVMASEVKAVYVPSDNTIASGFKTLIRNTNAKNIPVFPGVDTMMKDGGVATVSVSQFELGVLTGKMAAAALKGKDPATTPVQSVKRGQILINQKQAQKLGIHIPNELIQAASNKGEIIK</sequence>
<feature type="transmembrane region" description="Helical" evidence="1">
    <location>
        <begin position="51"/>
        <end position="69"/>
    </location>
</feature>
<proteinExistence type="predicted"/>
<dbReference type="CDD" id="cd06325">
    <property type="entry name" value="PBP1_ABC_unchar_transporter"/>
    <property type="match status" value="1"/>
</dbReference>
<keyword evidence="1" id="KW-0472">Membrane</keyword>
<evidence type="ECO:0000256" key="1">
    <source>
        <dbReference type="SAM" id="Phobius"/>
    </source>
</evidence>
<dbReference type="NCBIfam" id="NF041285">
    <property type="entry name" value="ABC_SBP_TrpX"/>
    <property type="match status" value="1"/>
</dbReference>
<keyword evidence="1" id="KW-0812">Transmembrane</keyword>
<accession>A0A0R1WPU9</accession>
<comment type="caution">
    <text evidence="2">The sequence shown here is derived from an EMBL/GenBank/DDBJ whole genome shotgun (WGS) entry which is preliminary data.</text>
</comment>
<dbReference type="PANTHER" id="PTHR35271:SF1">
    <property type="entry name" value="ABC TRANSPORTER, SUBSTRATE-BINDING LIPOPROTEIN"/>
    <property type="match status" value="1"/>
</dbReference>
<dbReference type="EMBL" id="AZGD01000027">
    <property type="protein sequence ID" value="KRM19912.1"/>
    <property type="molecule type" value="Genomic_DNA"/>
</dbReference>
<keyword evidence="1" id="KW-1133">Transmembrane helix</keyword>
<dbReference type="eggNOG" id="COG2984">
    <property type="taxonomic scope" value="Bacteria"/>
</dbReference>
<dbReference type="Proteomes" id="UP000051054">
    <property type="component" value="Unassembled WGS sequence"/>
</dbReference>
<reference evidence="2 3" key="1">
    <citation type="journal article" date="2015" name="Genome Announc.">
        <title>Expanding the biotechnology potential of lactobacilli through comparative genomics of 213 strains and associated genera.</title>
        <authorList>
            <person name="Sun Z."/>
            <person name="Harris H.M."/>
            <person name="McCann A."/>
            <person name="Guo C."/>
            <person name="Argimon S."/>
            <person name="Zhang W."/>
            <person name="Yang X."/>
            <person name="Jeffery I.B."/>
            <person name="Cooney J.C."/>
            <person name="Kagawa T.F."/>
            <person name="Liu W."/>
            <person name="Song Y."/>
            <person name="Salvetti E."/>
            <person name="Wrobel A."/>
            <person name="Rasinkangas P."/>
            <person name="Parkhill J."/>
            <person name="Rea M.C."/>
            <person name="O'Sullivan O."/>
            <person name="Ritari J."/>
            <person name="Douillard F.P."/>
            <person name="Paul Ross R."/>
            <person name="Yang R."/>
            <person name="Briner A.E."/>
            <person name="Felis G.E."/>
            <person name="de Vos W.M."/>
            <person name="Barrangou R."/>
            <person name="Klaenhammer T.R."/>
            <person name="Caufield P.W."/>
            <person name="Cui Y."/>
            <person name="Zhang H."/>
            <person name="O'Toole P.W."/>
        </authorList>
    </citation>
    <scope>NUCLEOTIDE SEQUENCE [LARGE SCALE GENOMIC DNA]</scope>
    <source>
        <strain evidence="2 3">DSM 18933</strain>
    </source>
</reference>